<proteinExistence type="predicted"/>
<keyword evidence="2" id="KW-1185">Reference proteome</keyword>
<comment type="caution">
    <text evidence="1">The sequence shown here is derived from an EMBL/GenBank/DDBJ whole genome shotgun (WGS) entry which is preliminary data.</text>
</comment>
<evidence type="ECO:0000313" key="1">
    <source>
        <dbReference type="EMBL" id="KAJ8646891.1"/>
    </source>
</evidence>
<dbReference type="EMBL" id="CM056810">
    <property type="protein sequence ID" value="KAJ8646891.1"/>
    <property type="molecule type" value="Genomic_DNA"/>
</dbReference>
<reference evidence="1 2" key="1">
    <citation type="journal article" date="2022" name="Hortic Res">
        <title>A haplotype resolved chromosomal level avocado genome allows analysis of novel avocado genes.</title>
        <authorList>
            <person name="Nath O."/>
            <person name="Fletcher S.J."/>
            <person name="Hayward A."/>
            <person name="Shaw L.M."/>
            <person name="Masouleh A.K."/>
            <person name="Furtado A."/>
            <person name="Henry R.J."/>
            <person name="Mitter N."/>
        </authorList>
    </citation>
    <scope>NUCLEOTIDE SEQUENCE [LARGE SCALE GENOMIC DNA]</scope>
    <source>
        <strain evidence="2">cv. Hass</strain>
    </source>
</reference>
<evidence type="ECO:0000313" key="2">
    <source>
        <dbReference type="Proteomes" id="UP001234297"/>
    </source>
</evidence>
<dbReference type="Proteomes" id="UP001234297">
    <property type="component" value="Chromosome 2"/>
</dbReference>
<name>A0ACC2MML8_PERAE</name>
<protein>
    <submittedName>
        <fullName evidence="1">Uncharacterized protein</fullName>
    </submittedName>
</protein>
<gene>
    <name evidence="1" type="ORF">MRB53_008639</name>
</gene>
<organism evidence="1 2">
    <name type="scientific">Persea americana</name>
    <name type="common">Avocado</name>
    <dbReference type="NCBI Taxonomy" id="3435"/>
    <lineage>
        <taxon>Eukaryota</taxon>
        <taxon>Viridiplantae</taxon>
        <taxon>Streptophyta</taxon>
        <taxon>Embryophyta</taxon>
        <taxon>Tracheophyta</taxon>
        <taxon>Spermatophyta</taxon>
        <taxon>Magnoliopsida</taxon>
        <taxon>Magnoliidae</taxon>
        <taxon>Laurales</taxon>
        <taxon>Lauraceae</taxon>
        <taxon>Persea</taxon>
    </lineage>
</organism>
<accession>A0ACC2MML8</accession>
<sequence length="276" mass="30303">MAYEYSLQTVSPLFGWDFHTFEVFNANMPLAMESPFPSVSESSTGYLQDAIAEWGNRCKRQRVTTTESDNLVQNYWNWNFNGDPFANDGCWSENTTIFSGDPLSSSTTGISNGATLSMEAKSQEATSENERLSSSPSSYKDSVTNHDPDGKETPVSRDPLSSEKQSGKRKIMARKRVAYPFAVVKPGGAEGDVTLDDINERILMRPTRPVRHPVGEFASHPCVSADGHGLSGKAVVALTRIHTQGRGATCMSENGNQHGRMASEFSLDGPCWVDYK</sequence>